<dbReference type="GO" id="GO:0003677">
    <property type="term" value="F:DNA binding"/>
    <property type="evidence" value="ECO:0007669"/>
    <property type="project" value="UniProtKB-KW"/>
</dbReference>
<dbReference type="CDD" id="cd17260">
    <property type="entry name" value="RMtype1_S_EcoEI-TRD1-CR1_like"/>
    <property type="match status" value="1"/>
</dbReference>
<keyword evidence="6" id="KW-1185">Reference proteome</keyword>
<feature type="domain" description="Type I restriction modification DNA specificity" evidence="4">
    <location>
        <begin position="3"/>
        <end position="176"/>
    </location>
</feature>
<keyword evidence="2" id="KW-0680">Restriction system</keyword>
<dbReference type="EMBL" id="SORI01000003">
    <property type="protein sequence ID" value="TDY62920.1"/>
    <property type="molecule type" value="Genomic_DNA"/>
</dbReference>
<evidence type="ECO:0000313" key="5">
    <source>
        <dbReference type="EMBL" id="TDY62920.1"/>
    </source>
</evidence>
<gene>
    <name evidence="5" type="ORF">C8D99_103140</name>
</gene>
<dbReference type="Gene3D" id="3.90.220.20">
    <property type="entry name" value="DNA methylase specificity domains"/>
    <property type="match status" value="2"/>
</dbReference>
<dbReference type="PANTHER" id="PTHR43140">
    <property type="entry name" value="TYPE-1 RESTRICTION ENZYME ECOKI SPECIFICITY PROTEIN"/>
    <property type="match status" value="1"/>
</dbReference>
<dbReference type="InterPro" id="IPR044946">
    <property type="entry name" value="Restrct_endonuc_typeI_TRD_sf"/>
</dbReference>
<evidence type="ECO:0000256" key="3">
    <source>
        <dbReference type="ARBA" id="ARBA00023125"/>
    </source>
</evidence>
<sequence>MSKWPLRKLGDDEICILNPKKAEVAGLANDTPVSFVPMARVDEISGTMNVSESKNLGDVRKGYTYFAEGDVVFAKITPCMENGKSAIARNLINGVGFGTTEFHVLRPRNLVTSEWLRLFVRDKNFREQAKKNMHGAAGQQRVPVDFLRDSQIPVPPIHEQHRIVQRIEDLTRRMEEVRKLSAQREEELDIFLHALYVRMLEGVVWKPLKEVASLFRRSIKTEPEKSYEEMGIRSFGKGTFKKPVLSGKQIGNKRIYAIHEGDLVFNNVFAWEKAIAVAKAEDHGRVGSHRFITYVPKKGRATSEFLCHHFLGDRGIEDIRAASPGSAGRNRTLGLNKLAKILVPVPEYNEQKRFSEIANRRQTIQQQNLGLKEDFKTLYSSLLAKAFRGEL</sequence>
<accession>A0A4R8MB88</accession>
<dbReference type="InterPro" id="IPR000055">
    <property type="entry name" value="Restrct_endonuc_typeI_TRD"/>
</dbReference>
<dbReference type="Pfam" id="PF01420">
    <property type="entry name" value="Methylase_S"/>
    <property type="match status" value="1"/>
</dbReference>
<dbReference type="RefSeq" id="WP_133956558.1">
    <property type="nucleotide sequence ID" value="NZ_SORI01000003.1"/>
</dbReference>
<comment type="similarity">
    <text evidence="1">Belongs to the type-I restriction system S methylase family.</text>
</comment>
<dbReference type="PANTHER" id="PTHR43140:SF1">
    <property type="entry name" value="TYPE I RESTRICTION ENZYME ECOKI SPECIFICITY SUBUNIT"/>
    <property type="match status" value="1"/>
</dbReference>
<organism evidence="5 6">
    <name type="scientific">Aminivibrio pyruvatiphilus</name>
    <dbReference type="NCBI Taxonomy" id="1005740"/>
    <lineage>
        <taxon>Bacteria</taxon>
        <taxon>Thermotogati</taxon>
        <taxon>Synergistota</taxon>
        <taxon>Synergistia</taxon>
        <taxon>Synergistales</taxon>
        <taxon>Aminobacteriaceae</taxon>
        <taxon>Aminivibrio</taxon>
    </lineage>
</organism>
<evidence type="ECO:0000256" key="1">
    <source>
        <dbReference type="ARBA" id="ARBA00010923"/>
    </source>
</evidence>
<evidence type="ECO:0000313" key="6">
    <source>
        <dbReference type="Proteomes" id="UP000295066"/>
    </source>
</evidence>
<dbReference type="Proteomes" id="UP000295066">
    <property type="component" value="Unassembled WGS sequence"/>
</dbReference>
<dbReference type="InterPro" id="IPR051212">
    <property type="entry name" value="Type-I_RE_S_subunit"/>
</dbReference>
<evidence type="ECO:0000259" key="4">
    <source>
        <dbReference type="Pfam" id="PF01420"/>
    </source>
</evidence>
<dbReference type="GO" id="GO:0009307">
    <property type="term" value="P:DNA restriction-modification system"/>
    <property type="evidence" value="ECO:0007669"/>
    <property type="project" value="UniProtKB-KW"/>
</dbReference>
<reference evidence="5 6" key="1">
    <citation type="submission" date="2019-03" db="EMBL/GenBank/DDBJ databases">
        <title>Genomic Encyclopedia of Type Strains, Phase IV (KMG-IV): sequencing the most valuable type-strain genomes for metagenomic binning, comparative biology and taxonomic classification.</title>
        <authorList>
            <person name="Goeker M."/>
        </authorList>
    </citation>
    <scope>NUCLEOTIDE SEQUENCE [LARGE SCALE GENOMIC DNA]</scope>
    <source>
        <strain evidence="5 6">DSM 25964</strain>
    </source>
</reference>
<dbReference type="SUPFAM" id="SSF116734">
    <property type="entry name" value="DNA methylase specificity domain"/>
    <property type="match status" value="2"/>
</dbReference>
<dbReference type="OrthoDB" id="9811611at2"/>
<comment type="caution">
    <text evidence="5">The sequence shown here is derived from an EMBL/GenBank/DDBJ whole genome shotgun (WGS) entry which is preliminary data.</text>
</comment>
<proteinExistence type="inferred from homology"/>
<evidence type="ECO:0000256" key="2">
    <source>
        <dbReference type="ARBA" id="ARBA00022747"/>
    </source>
</evidence>
<dbReference type="AlphaFoldDB" id="A0A4R8MB88"/>
<protein>
    <submittedName>
        <fullName evidence="5">Type I restriction enzyme S subunit</fullName>
    </submittedName>
</protein>
<name>A0A4R8MB88_9BACT</name>
<keyword evidence="3" id="KW-0238">DNA-binding</keyword>